<evidence type="ECO:0000256" key="2">
    <source>
        <dbReference type="ARBA" id="ARBA00022617"/>
    </source>
</evidence>
<keyword evidence="2 9" id="KW-0349">Heme</keyword>
<dbReference type="GO" id="GO:0019441">
    <property type="term" value="P:L-tryptophan catabolic process to kynurenine"/>
    <property type="evidence" value="ECO:0007669"/>
    <property type="project" value="UniProtKB-UniRule"/>
</dbReference>
<keyword evidence="5 9" id="KW-0560">Oxidoreductase</keyword>
<keyword evidence="12" id="KW-1185">Reference proteome</keyword>
<comment type="caution">
    <text evidence="11">The sequence shown here is derived from an EMBL/GenBank/DDBJ whole genome shotgun (WGS) entry which is preliminary data.</text>
</comment>
<dbReference type="InterPro" id="IPR037217">
    <property type="entry name" value="Trp/Indoleamine_2_3_dOase-like"/>
</dbReference>
<comment type="function">
    <text evidence="9">Heme-dependent dioxygenase that catalyzes the oxidative cleavage of the L-tryptophan (L-Trp) pyrrole ring and converts L-tryptophan to N-formyl-L-kynurenine. Catalyzes the oxidative cleavage of the indole moiety.</text>
</comment>
<protein>
    <recommendedName>
        <fullName evidence="9">Tryptophan 2,3-dioxygenase</fullName>
        <shortName evidence="9">TDO</shortName>
        <ecNumber evidence="9">1.13.11.11</ecNumber>
    </recommendedName>
    <alternativeName>
        <fullName evidence="9">Tryptamin 2,3-dioxygenase</fullName>
    </alternativeName>
    <alternativeName>
        <fullName evidence="9">Tryptophan oxygenase</fullName>
        <shortName evidence="9">TO</shortName>
        <shortName evidence="9">TRPO</shortName>
    </alternativeName>
    <alternativeName>
        <fullName evidence="9">Tryptophan pyrrolase</fullName>
    </alternativeName>
    <alternativeName>
        <fullName evidence="9">Tryptophanase</fullName>
    </alternativeName>
</protein>
<keyword evidence="4 9" id="KW-0223">Dioxygenase</keyword>
<keyword evidence="7 9" id="KW-0823">Tryptophan catabolism</keyword>
<feature type="binding site" description="axial binding residue" evidence="9">
    <location>
        <position position="252"/>
    </location>
    <ligand>
        <name>heme</name>
        <dbReference type="ChEBI" id="CHEBI:30413"/>
    </ligand>
    <ligandPart>
        <name>Fe</name>
        <dbReference type="ChEBI" id="CHEBI:18248"/>
    </ligandPart>
</feature>
<feature type="binding site" evidence="9">
    <location>
        <position position="129"/>
    </location>
    <ligand>
        <name>substrate</name>
    </ligand>
</feature>
<name>A0A938YNA9_9ACTN</name>
<evidence type="ECO:0000256" key="3">
    <source>
        <dbReference type="ARBA" id="ARBA00022723"/>
    </source>
</evidence>
<dbReference type="GO" id="GO:0046872">
    <property type="term" value="F:metal ion binding"/>
    <property type="evidence" value="ECO:0007669"/>
    <property type="project" value="UniProtKB-KW"/>
</dbReference>
<evidence type="ECO:0000256" key="1">
    <source>
        <dbReference type="ARBA" id="ARBA00011881"/>
    </source>
</evidence>
<evidence type="ECO:0000313" key="11">
    <source>
        <dbReference type="EMBL" id="MBM9476359.1"/>
    </source>
</evidence>
<evidence type="ECO:0000256" key="10">
    <source>
        <dbReference type="SAM" id="MobiDB-lite"/>
    </source>
</evidence>
<evidence type="ECO:0000256" key="6">
    <source>
        <dbReference type="ARBA" id="ARBA00023004"/>
    </source>
</evidence>
<comment type="cofactor">
    <cofactor evidence="9">
        <name>heme</name>
        <dbReference type="ChEBI" id="CHEBI:30413"/>
    </cofactor>
    <text evidence="9">Binds 1 heme group per subunit.</text>
</comment>
<reference evidence="11" key="1">
    <citation type="submission" date="2021-01" db="EMBL/GenBank/DDBJ databases">
        <title>KCTC 19127 draft genome.</title>
        <authorList>
            <person name="An D."/>
        </authorList>
    </citation>
    <scope>NUCLEOTIDE SEQUENCE</scope>
    <source>
        <strain evidence="11">KCTC 19127</strain>
    </source>
</reference>
<dbReference type="Proteomes" id="UP000663801">
    <property type="component" value="Unassembled WGS sequence"/>
</dbReference>
<feature type="binding site" evidence="9">
    <location>
        <begin position="63"/>
        <end position="67"/>
    </location>
    <ligand>
        <name>substrate</name>
    </ligand>
</feature>
<dbReference type="Gene3D" id="1.20.58.480">
    <property type="match status" value="1"/>
</dbReference>
<dbReference type="GO" id="GO:0004833">
    <property type="term" value="F:L-tryptophan 2,3-dioxygenase activity"/>
    <property type="evidence" value="ECO:0007669"/>
    <property type="project" value="UniProtKB-UniRule"/>
</dbReference>
<dbReference type="HAMAP" id="MF_01972">
    <property type="entry name" value="T23O"/>
    <property type="match status" value="1"/>
</dbReference>
<evidence type="ECO:0000256" key="9">
    <source>
        <dbReference type="HAMAP-Rule" id="MF_01972"/>
    </source>
</evidence>
<evidence type="ECO:0000256" key="5">
    <source>
        <dbReference type="ARBA" id="ARBA00023002"/>
    </source>
</evidence>
<dbReference type="PANTHER" id="PTHR10138:SF0">
    <property type="entry name" value="TRYPTOPHAN 2,3-DIOXYGENASE"/>
    <property type="match status" value="1"/>
</dbReference>
<feature type="binding site" evidence="9">
    <location>
        <position position="266"/>
    </location>
    <ligand>
        <name>substrate</name>
    </ligand>
</feature>
<evidence type="ECO:0000256" key="7">
    <source>
        <dbReference type="ARBA" id="ARBA00023079"/>
    </source>
</evidence>
<keyword evidence="6 9" id="KW-0408">Iron</keyword>
<accession>A0A938YNA9</accession>
<dbReference type="Pfam" id="PF03301">
    <property type="entry name" value="Trp_dioxygenase"/>
    <property type="match status" value="2"/>
</dbReference>
<sequence>MTTQPLPVTPPLDGSGGAPAGARPLEASIHRDIARSNYADYLRLDVLLAAQQPVSDHHDEMLFIVQHQTTELWIKLVVHELRSAMALIARDELSPALKRLARVKHIQRQMTDQWSVLATLTPTEYAQFRDQLGQASGFQSAQYRLLEFLLGNKNAAMIPVFAHDPAATATLSAALAAPSLYEEFLLYLHRRGYAVPAVLLDRDRSTPHLRDEALVAMFVGIYEQPESQWEVYEACEELVDIEDTFQTWRFRHLKTVERIIGFKRGTGGSSGASFLAKALELTFFPELWAVRTEIGRPR</sequence>
<gene>
    <name evidence="9 11" type="primary">kynA</name>
    <name evidence="11" type="ORF">JL107_07900</name>
</gene>
<dbReference type="NCBIfam" id="TIGR03036">
    <property type="entry name" value="trp_2_3_diox"/>
    <property type="match status" value="1"/>
</dbReference>
<dbReference type="EC" id="1.13.11.11" evidence="9"/>
<dbReference type="InterPro" id="IPR017485">
    <property type="entry name" value="Trp_2-3-dOase_bac"/>
</dbReference>
<feature type="binding site" evidence="9">
    <location>
        <position position="125"/>
    </location>
    <ligand>
        <name>substrate</name>
    </ligand>
</feature>
<comment type="pathway">
    <text evidence="9">Amino-acid degradation; L-tryptophan degradation via kynurenine pathway; L-kynurenine from L-tryptophan: step 1/2.</text>
</comment>
<evidence type="ECO:0000256" key="4">
    <source>
        <dbReference type="ARBA" id="ARBA00022964"/>
    </source>
</evidence>
<evidence type="ECO:0000256" key="8">
    <source>
        <dbReference type="ARBA" id="ARBA00050412"/>
    </source>
</evidence>
<dbReference type="FunFam" id="1.20.58.480:FF:000001">
    <property type="entry name" value="Tryptophan 2,3-dioxygenase"/>
    <property type="match status" value="1"/>
</dbReference>
<dbReference type="GO" id="GO:0020037">
    <property type="term" value="F:heme binding"/>
    <property type="evidence" value="ECO:0007669"/>
    <property type="project" value="UniProtKB-UniRule"/>
</dbReference>
<comment type="subunit">
    <text evidence="1 9">Homotetramer.</text>
</comment>
<proteinExistence type="inferred from homology"/>
<evidence type="ECO:0000313" key="12">
    <source>
        <dbReference type="Proteomes" id="UP000663801"/>
    </source>
</evidence>
<organism evidence="11 12">
    <name type="scientific">Nakamurella flavida</name>
    <dbReference type="NCBI Taxonomy" id="363630"/>
    <lineage>
        <taxon>Bacteria</taxon>
        <taxon>Bacillati</taxon>
        <taxon>Actinomycetota</taxon>
        <taxon>Actinomycetes</taxon>
        <taxon>Nakamurellales</taxon>
        <taxon>Nakamurellaceae</taxon>
        <taxon>Nakamurella</taxon>
    </lineage>
</organism>
<feature type="region of interest" description="Disordered" evidence="10">
    <location>
        <begin position="1"/>
        <end position="23"/>
    </location>
</feature>
<dbReference type="InterPro" id="IPR004981">
    <property type="entry name" value="Trp_2_3_dOase"/>
</dbReference>
<dbReference type="SUPFAM" id="SSF140959">
    <property type="entry name" value="Indolic compounds 2,3-dioxygenase-like"/>
    <property type="match status" value="1"/>
</dbReference>
<comment type="catalytic activity">
    <reaction evidence="8 9">
        <text>L-tryptophan + O2 = N-formyl-L-kynurenine</text>
        <dbReference type="Rhea" id="RHEA:24536"/>
        <dbReference type="ChEBI" id="CHEBI:15379"/>
        <dbReference type="ChEBI" id="CHEBI:57912"/>
        <dbReference type="ChEBI" id="CHEBI:58629"/>
        <dbReference type="EC" id="1.13.11.11"/>
    </reaction>
</comment>
<comment type="similarity">
    <text evidence="9">Belongs to the tryptophan 2,3-dioxygenase family.</text>
</comment>
<dbReference type="PANTHER" id="PTHR10138">
    <property type="entry name" value="TRYPTOPHAN 2,3-DIOXYGENASE"/>
    <property type="match status" value="1"/>
</dbReference>
<dbReference type="RefSeq" id="WP_205256475.1">
    <property type="nucleotide sequence ID" value="NZ_BAAAPV010000001.1"/>
</dbReference>
<dbReference type="EMBL" id="JAERWL010000007">
    <property type="protein sequence ID" value="MBM9476359.1"/>
    <property type="molecule type" value="Genomic_DNA"/>
</dbReference>
<keyword evidence="3 9" id="KW-0479">Metal-binding</keyword>
<dbReference type="AlphaFoldDB" id="A0A938YNA9"/>
<dbReference type="GO" id="GO:0019442">
    <property type="term" value="P:L-tryptophan catabolic process to acetyl-CoA"/>
    <property type="evidence" value="ECO:0007669"/>
    <property type="project" value="TreeGrafter"/>
</dbReference>